<dbReference type="OrthoDB" id="2446334at2759"/>
<evidence type="ECO:0000313" key="2">
    <source>
        <dbReference type="Proteomes" id="UP000789405"/>
    </source>
</evidence>
<feature type="non-terminal residue" evidence="1">
    <location>
        <position position="152"/>
    </location>
</feature>
<comment type="caution">
    <text evidence="1">The sequence shown here is derived from an EMBL/GenBank/DDBJ whole genome shotgun (WGS) entry which is preliminary data.</text>
</comment>
<name>A0A9N9J5R2_9GLOM</name>
<proteinExistence type="predicted"/>
<gene>
    <name evidence="1" type="ORF">DERYTH_LOCUS18276</name>
</gene>
<protein>
    <submittedName>
        <fullName evidence="1">1284_t:CDS:1</fullName>
    </submittedName>
</protein>
<reference evidence="1" key="1">
    <citation type="submission" date="2021-06" db="EMBL/GenBank/DDBJ databases">
        <authorList>
            <person name="Kallberg Y."/>
            <person name="Tangrot J."/>
            <person name="Rosling A."/>
        </authorList>
    </citation>
    <scope>NUCLEOTIDE SEQUENCE</scope>
    <source>
        <strain evidence="1">MA453B</strain>
    </source>
</reference>
<dbReference type="AlphaFoldDB" id="A0A9N9J5R2"/>
<dbReference type="EMBL" id="CAJVPY010018311">
    <property type="protein sequence ID" value="CAG8766390.1"/>
    <property type="molecule type" value="Genomic_DNA"/>
</dbReference>
<dbReference type="Proteomes" id="UP000789405">
    <property type="component" value="Unassembled WGS sequence"/>
</dbReference>
<keyword evidence="2" id="KW-1185">Reference proteome</keyword>
<evidence type="ECO:0000313" key="1">
    <source>
        <dbReference type="EMBL" id="CAG8766390.1"/>
    </source>
</evidence>
<sequence>GEIESNLRKQHRNQTRGIKPRVYLGSKHDGILKMYVNACEFEVGFLEVVGSPTKVDVKGYYEDLEKLFKAMQISIYFQRCHHLNRNAMEEKLSWIQSFGVLVYQRKTTIYVMHRSKGGLNLVDVLATFTIPESADQAYVLEEIIKKVYFFKV</sequence>
<accession>A0A9N9J5R2</accession>
<organism evidence="1 2">
    <name type="scientific">Dentiscutata erythropus</name>
    <dbReference type="NCBI Taxonomy" id="1348616"/>
    <lineage>
        <taxon>Eukaryota</taxon>
        <taxon>Fungi</taxon>
        <taxon>Fungi incertae sedis</taxon>
        <taxon>Mucoromycota</taxon>
        <taxon>Glomeromycotina</taxon>
        <taxon>Glomeromycetes</taxon>
        <taxon>Diversisporales</taxon>
        <taxon>Gigasporaceae</taxon>
        <taxon>Dentiscutata</taxon>
    </lineage>
</organism>